<evidence type="ECO:0000313" key="2">
    <source>
        <dbReference type="EMBL" id="CAG13801.1"/>
    </source>
</evidence>
<name>Q4RCT1_TETNG</name>
<feature type="region of interest" description="Disordered" evidence="1">
    <location>
        <begin position="1"/>
        <end position="21"/>
    </location>
</feature>
<gene>
    <name evidence="2" type="ORF">GSTENG00036513001</name>
</gene>
<feature type="compositionally biased region" description="Polar residues" evidence="1">
    <location>
        <begin position="1"/>
        <end position="14"/>
    </location>
</feature>
<accession>Q4RCT1</accession>
<dbReference type="EMBL" id="CAAE01018128">
    <property type="protein sequence ID" value="CAG13801.1"/>
    <property type="molecule type" value="Genomic_DNA"/>
</dbReference>
<dbReference type="KEGG" id="tng:GSTEN00036513G001"/>
<reference evidence="2" key="1">
    <citation type="journal article" date="2004" name="Nature">
        <title>Genome duplication in the teleost fish Tetraodon nigroviridis reveals the early vertebrate proto-karyotype.</title>
        <authorList>
            <person name="Jaillon O."/>
            <person name="Aury J.-M."/>
            <person name="Brunet F."/>
            <person name="Petit J.-L."/>
            <person name="Stange-Thomann N."/>
            <person name="Mauceli E."/>
            <person name="Bouneau L."/>
            <person name="Fischer C."/>
            <person name="Ozouf-Costaz C."/>
            <person name="Bernot A."/>
            <person name="Nicaud S."/>
            <person name="Jaffe D."/>
            <person name="Fisher S."/>
            <person name="Lutfalla G."/>
            <person name="Dossat C."/>
            <person name="Segurens B."/>
            <person name="Dasilva C."/>
            <person name="Salanoubat M."/>
            <person name="Levy M."/>
            <person name="Boudet N."/>
            <person name="Castellano S."/>
            <person name="Anthouard V."/>
            <person name="Jubin C."/>
            <person name="Castelli V."/>
            <person name="Katinka M."/>
            <person name="Vacherie B."/>
            <person name="Biemont C."/>
            <person name="Skalli Z."/>
            <person name="Cattolico L."/>
            <person name="Poulain J."/>
            <person name="De Berardinis V."/>
            <person name="Cruaud C."/>
            <person name="Duprat S."/>
            <person name="Brottier P."/>
            <person name="Coutanceau J.-P."/>
            <person name="Gouzy J."/>
            <person name="Parra G."/>
            <person name="Lardier G."/>
            <person name="Chapple C."/>
            <person name="McKernan K.J."/>
            <person name="McEwan P."/>
            <person name="Bosak S."/>
            <person name="Kellis M."/>
            <person name="Volff J.-N."/>
            <person name="Guigo R."/>
            <person name="Zody M.C."/>
            <person name="Mesirov J."/>
            <person name="Lindblad-Toh K."/>
            <person name="Birren B."/>
            <person name="Nusbaum C."/>
            <person name="Kahn D."/>
            <person name="Robinson-Rechavi M."/>
            <person name="Laudet V."/>
            <person name="Schachter V."/>
            <person name="Quetier F."/>
            <person name="Saurin W."/>
            <person name="Scarpelli C."/>
            <person name="Wincker P."/>
            <person name="Lander E.S."/>
            <person name="Weissenbach J."/>
            <person name="Roest Crollius H."/>
        </authorList>
    </citation>
    <scope>NUCLEOTIDE SEQUENCE [LARGE SCALE GENOMIC DNA]</scope>
</reference>
<evidence type="ECO:0000256" key="1">
    <source>
        <dbReference type="SAM" id="MobiDB-lite"/>
    </source>
</evidence>
<comment type="caution">
    <text evidence="2">The sequence shown here is derived from an EMBL/GenBank/DDBJ whole genome shotgun (WGS) entry which is preliminary data.</text>
</comment>
<sequence>MDLSGNPQGCSSRTAAAGDPKMVEARVGDGIRMGERETPLRLSPFRMLRMLDSCRAPGNRIGEFHHRHPLRAFHLRLGVPFHWIQFMFQDNKEVLLHFVFQ</sequence>
<proteinExistence type="predicted"/>
<protein>
    <submittedName>
        <fullName evidence="2">(spotted green pufferfish) hypothetical protein</fullName>
    </submittedName>
</protein>
<dbReference type="AlphaFoldDB" id="Q4RCT1"/>
<reference evidence="2" key="2">
    <citation type="submission" date="2004-02" db="EMBL/GenBank/DDBJ databases">
        <authorList>
            <consortium name="Genoscope"/>
            <consortium name="Whitehead Institute Centre for Genome Research"/>
        </authorList>
    </citation>
    <scope>NUCLEOTIDE SEQUENCE</scope>
</reference>
<organism evidence="2">
    <name type="scientific">Tetraodon nigroviridis</name>
    <name type="common">Spotted green pufferfish</name>
    <name type="synonym">Chelonodon nigroviridis</name>
    <dbReference type="NCBI Taxonomy" id="99883"/>
    <lineage>
        <taxon>Eukaryota</taxon>
        <taxon>Metazoa</taxon>
        <taxon>Chordata</taxon>
        <taxon>Craniata</taxon>
        <taxon>Vertebrata</taxon>
        <taxon>Euteleostomi</taxon>
        <taxon>Actinopterygii</taxon>
        <taxon>Neopterygii</taxon>
        <taxon>Teleostei</taxon>
        <taxon>Neoteleostei</taxon>
        <taxon>Acanthomorphata</taxon>
        <taxon>Eupercaria</taxon>
        <taxon>Tetraodontiformes</taxon>
        <taxon>Tetradontoidea</taxon>
        <taxon>Tetraodontidae</taxon>
        <taxon>Tetraodon</taxon>
    </lineage>
</organism>